<comment type="catalytic activity">
    <reaction evidence="2">
        <text>tRNA(His) + L-histidine + ATP = L-histidyl-tRNA(His) + AMP + diphosphate + H(+)</text>
        <dbReference type="Rhea" id="RHEA:17313"/>
        <dbReference type="Rhea" id="RHEA-COMP:9665"/>
        <dbReference type="Rhea" id="RHEA-COMP:9689"/>
        <dbReference type="ChEBI" id="CHEBI:15378"/>
        <dbReference type="ChEBI" id="CHEBI:30616"/>
        <dbReference type="ChEBI" id="CHEBI:33019"/>
        <dbReference type="ChEBI" id="CHEBI:57595"/>
        <dbReference type="ChEBI" id="CHEBI:78442"/>
        <dbReference type="ChEBI" id="CHEBI:78527"/>
        <dbReference type="ChEBI" id="CHEBI:456215"/>
        <dbReference type="EC" id="6.1.1.21"/>
    </reaction>
</comment>
<dbReference type="EC" id="6.1.1.21" evidence="1"/>
<evidence type="ECO:0000256" key="1">
    <source>
        <dbReference type="ARBA" id="ARBA00012815"/>
    </source>
</evidence>
<dbReference type="GO" id="GO:0004821">
    <property type="term" value="F:histidine-tRNA ligase activity"/>
    <property type="evidence" value="ECO:0007669"/>
    <property type="project" value="UniProtKB-EC"/>
</dbReference>
<dbReference type="Proteomes" id="UP000053239">
    <property type="component" value="Unassembled WGS sequence"/>
</dbReference>
<sequence>MNVGDGSPEDNILEREIFFLKNEKYALKPEGTSSIARAAVTEKLLSREPSPLKFFYHSQCFRHERPQKNRYREFTQFGVEIINAFSEIYDIELVIMMEEFLRERLRLKVKLRLHYLSSKETRQR</sequence>
<dbReference type="Pfam" id="PF13393">
    <property type="entry name" value="tRNA-synt_His"/>
    <property type="match status" value="1"/>
</dbReference>
<dbReference type="SUPFAM" id="SSF55681">
    <property type="entry name" value="Class II aaRS and biotin synthetases"/>
    <property type="match status" value="1"/>
</dbReference>
<evidence type="ECO:0000259" key="3">
    <source>
        <dbReference type="PROSITE" id="PS50862"/>
    </source>
</evidence>
<dbReference type="InterPro" id="IPR041715">
    <property type="entry name" value="HisRS-like_core"/>
</dbReference>
<evidence type="ECO:0000256" key="2">
    <source>
        <dbReference type="ARBA" id="ARBA00047639"/>
    </source>
</evidence>
<proteinExistence type="predicted"/>
<accession>A0A0J9W6W0</accession>
<protein>
    <recommendedName>
        <fullName evidence="1">histidine--tRNA ligase</fullName>
        <ecNumber evidence="1">6.1.1.21</ecNumber>
    </recommendedName>
</protein>
<dbReference type="EMBL" id="KQ235637">
    <property type="protein sequence ID" value="KMZ96343.1"/>
    <property type="molecule type" value="Genomic_DNA"/>
</dbReference>
<feature type="domain" description="Aminoacyl-transfer RNA synthetases class-II family profile" evidence="3">
    <location>
        <begin position="16"/>
        <end position="124"/>
    </location>
</feature>
<dbReference type="Gene3D" id="3.30.930.10">
    <property type="entry name" value="Bira Bifunctional Protein, Domain 2"/>
    <property type="match status" value="1"/>
</dbReference>
<dbReference type="GO" id="GO:0005737">
    <property type="term" value="C:cytoplasm"/>
    <property type="evidence" value="ECO:0007669"/>
    <property type="project" value="InterPro"/>
</dbReference>
<evidence type="ECO:0000313" key="4">
    <source>
        <dbReference type="EMBL" id="KMZ96343.1"/>
    </source>
</evidence>
<dbReference type="PANTHER" id="PTHR43707:SF1">
    <property type="entry name" value="HISTIDINE--TRNA LIGASE, MITOCHONDRIAL-RELATED"/>
    <property type="match status" value="1"/>
</dbReference>
<dbReference type="InterPro" id="IPR004516">
    <property type="entry name" value="HisRS/HisZ"/>
</dbReference>
<dbReference type="GO" id="GO:0006427">
    <property type="term" value="P:histidyl-tRNA aminoacylation"/>
    <property type="evidence" value="ECO:0007669"/>
    <property type="project" value="TreeGrafter"/>
</dbReference>
<dbReference type="InterPro" id="IPR045864">
    <property type="entry name" value="aa-tRNA-synth_II/BPL/LPL"/>
</dbReference>
<gene>
    <name evidence="4" type="ORF">PVNG_02481</name>
</gene>
<organism evidence="4 5">
    <name type="scientific">Plasmodium vivax North Korean</name>
    <dbReference type="NCBI Taxonomy" id="1035514"/>
    <lineage>
        <taxon>Eukaryota</taxon>
        <taxon>Sar</taxon>
        <taxon>Alveolata</taxon>
        <taxon>Apicomplexa</taxon>
        <taxon>Aconoidasida</taxon>
        <taxon>Haemosporida</taxon>
        <taxon>Plasmodiidae</taxon>
        <taxon>Plasmodium</taxon>
        <taxon>Plasmodium (Plasmodium)</taxon>
    </lineage>
</organism>
<reference evidence="4 5" key="1">
    <citation type="submission" date="2011-09" db="EMBL/GenBank/DDBJ databases">
        <title>The Genome Sequence of Plasmodium vivax North Korean.</title>
        <authorList>
            <consortium name="The Broad Institute Genome Sequencing Platform"/>
            <consortium name="The Broad Institute Genome Sequencing Center for Infectious Disease"/>
            <person name="Neafsey D."/>
            <person name="Carlton J."/>
            <person name="Barnwell J."/>
            <person name="Collins W."/>
            <person name="Escalante A."/>
            <person name="Mullikin J."/>
            <person name="Saul A."/>
            <person name="Guigo R."/>
            <person name="Camara F."/>
            <person name="Young S.K."/>
            <person name="Zeng Q."/>
            <person name="Gargeya S."/>
            <person name="Fitzgerald M."/>
            <person name="Haas B."/>
            <person name="Abouelleil A."/>
            <person name="Alvarado L."/>
            <person name="Arachchi H.M."/>
            <person name="Berlin A."/>
            <person name="Brown A."/>
            <person name="Chapman S.B."/>
            <person name="Chen Z."/>
            <person name="Dunbar C."/>
            <person name="Freedman E."/>
            <person name="Gearin G."/>
            <person name="Gellesch M."/>
            <person name="Goldberg J."/>
            <person name="Griggs A."/>
            <person name="Gujja S."/>
            <person name="Heiman D."/>
            <person name="Howarth C."/>
            <person name="Larson L."/>
            <person name="Lui A."/>
            <person name="MacDonald P.J.P."/>
            <person name="Montmayeur A."/>
            <person name="Murphy C."/>
            <person name="Neiman D."/>
            <person name="Pearson M."/>
            <person name="Priest M."/>
            <person name="Roberts A."/>
            <person name="Saif S."/>
            <person name="Shea T."/>
            <person name="Shenoy N."/>
            <person name="Sisk P."/>
            <person name="Stolte C."/>
            <person name="Sykes S."/>
            <person name="Wortman J."/>
            <person name="Nusbaum C."/>
            <person name="Birren B."/>
        </authorList>
    </citation>
    <scope>NUCLEOTIDE SEQUENCE [LARGE SCALE GENOMIC DNA]</scope>
    <source>
        <strain evidence="4 5">North Korean</strain>
    </source>
</reference>
<dbReference type="InterPro" id="IPR006195">
    <property type="entry name" value="aa-tRNA-synth_II"/>
</dbReference>
<dbReference type="AlphaFoldDB" id="A0A0J9W6W0"/>
<name>A0A0J9W6W0_PLAVI</name>
<dbReference type="PANTHER" id="PTHR43707">
    <property type="entry name" value="HISTIDYL-TRNA SYNTHETASE"/>
    <property type="match status" value="1"/>
</dbReference>
<evidence type="ECO:0000313" key="5">
    <source>
        <dbReference type="Proteomes" id="UP000053239"/>
    </source>
</evidence>
<dbReference type="PROSITE" id="PS50862">
    <property type="entry name" value="AA_TRNA_LIGASE_II"/>
    <property type="match status" value="1"/>
</dbReference>